<dbReference type="InterPro" id="IPR023271">
    <property type="entry name" value="Aquaporin-like"/>
</dbReference>
<keyword evidence="3 5" id="KW-1133">Transmembrane helix</keyword>
<keyword evidence="7" id="KW-1185">Reference proteome</keyword>
<dbReference type="Proteomes" id="UP001479436">
    <property type="component" value="Unassembled WGS sequence"/>
</dbReference>
<dbReference type="EMBL" id="JASJQH010005671">
    <property type="protein sequence ID" value="KAK9744129.1"/>
    <property type="molecule type" value="Genomic_DNA"/>
</dbReference>
<gene>
    <name evidence="6" type="ORF">K7432_018321</name>
</gene>
<dbReference type="Gene3D" id="1.20.1080.10">
    <property type="entry name" value="Glycerol uptake facilitator protein"/>
    <property type="match status" value="1"/>
</dbReference>
<evidence type="ECO:0000313" key="6">
    <source>
        <dbReference type="EMBL" id="KAK9744129.1"/>
    </source>
</evidence>
<proteinExistence type="predicted"/>
<evidence type="ECO:0000256" key="2">
    <source>
        <dbReference type="ARBA" id="ARBA00022692"/>
    </source>
</evidence>
<comment type="caution">
    <text evidence="6">The sequence shown here is derived from an EMBL/GenBank/DDBJ whole genome shotgun (WGS) entry which is preliminary data.</text>
</comment>
<evidence type="ECO:0000256" key="4">
    <source>
        <dbReference type="ARBA" id="ARBA00023136"/>
    </source>
</evidence>
<protein>
    <submittedName>
        <fullName evidence="6">Uncharacterized protein</fullName>
    </submittedName>
</protein>
<feature type="transmembrane region" description="Helical" evidence="5">
    <location>
        <begin position="50"/>
        <end position="70"/>
    </location>
</feature>
<keyword evidence="4 5" id="KW-0472">Membrane</keyword>
<keyword evidence="2 5" id="KW-0812">Transmembrane</keyword>
<reference evidence="6 7" key="1">
    <citation type="submission" date="2023-04" db="EMBL/GenBank/DDBJ databases">
        <title>Genome of Basidiobolus ranarum AG-B5.</title>
        <authorList>
            <person name="Stajich J.E."/>
            <person name="Carter-House D."/>
            <person name="Gryganskyi A."/>
        </authorList>
    </citation>
    <scope>NUCLEOTIDE SEQUENCE [LARGE SCALE GENOMIC DNA]</scope>
    <source>
        <strain evidence="6 7">AG-B5</strain>
    </source>
</reference>
<comment type="subcellular location">
    <subcellularLocation>
        <location evidence="1">Membrane</location>
        <topology evidence="1">Multi-pass membrane protein</topology>
    </subcellularLocation>
</comment>
<organism evidence="6 7">
    <name type="scientific">Basidiobolus ranarum</name>
    <dbReference type="NCBI Taxonomy" id="34480"/>
    <lineage>
        <taxon>Eukaryota</taxon>
        <taxon>Fungi</taxon>
        <taxon>Fungi incertae sedis</taxon>
        <taxon>Zoopagomycota</taxon>
        <taxon>Entomophthoromycotina</taxon>
        <taxon>Basidiobolomycetes</taxon>
        <taxon>Basidiobolales</taxon>
        <taxon>Basidiobolaceae</taxon>
        <taxon>Basidiobolus</taxon>
    </lineage>
</organism>
<evidence type="ECO:0000256" key="5">
    <source>
        <dbReference type="SAM" id="Phobius"/>
    </source>
</evidence>
<evidence type="ECO:0000313" key="7">
    <source>
        <dbReference type="Proteomes" id="UP001479436"/>
    </source>
</evidence>
<sequence length="96" mass="10315">MSLPFTDKDSSETAIDAKSLPRMYNTAAEVEQEICNIAIHKAERTWYGQCMNGFMAGVFVALIGTFAYTAGGGLDPAFVAAYPSVQKIIYGGCFSS</sequence>
<accession>A0ABR2WCC3</accession>
<evidence type="ECO:0000256" key="3">
    <source>
        <dbReference type="ARBA" id="ARBA00022989"/>
    </source>
</evidence>
<name>A0ABR2WCC3_9FUNG</name>
<evidence type="ECO:0000256" key="1">
    <source>
        <dbReference type="ARBA" id="ARBA00004141"/>
    </source>
</evidence>
<feature type="non-terminal residue" evidence="6">
    <location>
        <position position="96"/>
    </location>
</feature>